<dbReference type="GO" id="GO:0005737">
    <property type="term" value="C:cytoplasm"/>
    <property type="evidence" value="ECO:0007669"/>
    <property type="project" value="InterPro"/>
</dbReference>
<dbReference type="EMBL" id="QJSX01000019">
    <property type="protein sequence ID" value="PYE50007.1"/>
    <property type="molecule type" value="Genomic_DNA"/>
</dbReference>
<dbReference type="InterPro" id="IPR000673">
    <property type="entry name" value="Sig_transdc_resp-reg_Me-estase"/>
</dbReference>
<feature type="active site" evidence="4">
    <location>
        <position position="12"/>
    </location>
</feature>
<comment type="caution">
    <text evidence="6">The sequence shown here is derived from an EMBL/GenBank/DDBJ whole genome shotgun (WGS) entry which is preliminary data.</text>
</comment>
<dbReference type="EC" id="3.1.1.61" evidence="2"/>
<dbReference type="GO" id="GO:0006935">
    <property type="term" value="P:chemotaxis"/>
    <property type="evidence" value="ECO:0007669"/>
    <property type="project" value="UniProtKB-UniRule"/>
</dbReference>
<dbReference type="PANTHER" id="PTHR42872:SF6">
    <property type="entry name" value="PROTEIN-GLUTAMATE METHYLESTERASE_PROTEIN-GLUTAMINE GLUTAMINASE"/>
    <property type="match status" value="1"/>
</dbReference>
<dbReference type="PANTHER" id="PTHR42872">
    <property type="entry name" value="PROTEIN-GLUTAMATE METHYLESTERASE/PROTEIN-GLUTAMINE GLUTAMINASE"/>
    <property type="match status" value="1"/>
</dbReference>
<dbReference type="OrthoDB" id="9793421at2"/>
<name>A0A318SD92_9DEIO</name>
<evidence type="ECO:0000256" key="2">
    <source>
        <dbReference type="ARBA" id="ARBA00039140"/>
    </source>
</evidence>
<gene>
    <name evidence="6" type="ORF">DES52_11927</name>
</gene>
<evidence type="ECO:0000313" key="6">
    <source>
        <dbReference type="EMBL" id="PYE50007.1"/>
    </source>
</evidence>
<dbReference type="GO" id="GO:0008984">
    <property type="term" value="F:protein-glutamate methylesterase activity"/>
    <property type="evidence" value="ECO:0007669"/>
    <property type="project" value="UniProtKB-EC"/>
</dbReference>
<dbReference type="Pfam" id="PF01339">
    <property type="entry name" value="CheB_methylest"/>
    <property type="match status" value="1"/>
</dbReference>
<dbReference type="Proteomes" id="UP000248326">
    <property type="component" value="Unassembled WGS sequence"/>
</dbReference>
<dbReference type="InterPro" id="IPR035909">
    <property type="entry name" value="CheB_C"/>
</dbReference>
<protein>
    <recommendedName>
        <fullName evidence="2">protein-glutamate methylesterase</fullName>
        <ecNumber evidence="2">3.1.1.61</ecNumber>
    </recommendedName>
</protein>
<organism evidence="6 7">
    <name type="scientific">Deinococcus yavapaiensis KR-236</name>
    <dbReference type="NCBI Taxonomy" id="694435"/>
    <lineage>
        <taxon>Bacteria</taxon>
        <taxon>Thermotogati</taxon>
        <taxon>Deinococcota</taxon>
        <taxon>Deinococci</taxon>
        <taxon>Deinococcales</taxon>
        <taxon>Deinococcaceae</taxon>
        <taxon>Deinococcus</taxon>
    </lineage>
</organism>
<dbReference type="AlphaFoldDB" id="A0A318SD92"/>
<comment type="catalytic activity">
    <reaction evidence="3">
        <text>[protein]-L-glutamate 5-O-methyl ester + H2O = L-glutamyl-[protein] + methanol + H(+)</text>
        <dbReference type="Rhea" id="RHEA:23236"/>
        <dbReference type="Rhea" id="RHEA-COMP:10208"/>
        <dbReference type="Rhea" id="RHEA-COMP:10311"/>
        <dbReference type="ChEBI" id="CHEBI:15377"/>
        <dbReference type="ChEBI" id="CHEBI:15378"/>
        <dbReference type="ChEBI" id="CHEBI:17790"/>
        <dbReference type="ChEBI" id="CHEBI:29973"/>
        <dbReference type="ChEBI" id="CHEBI:82795"/>
        <dbReference type="EC" id="3.1.1.61"/>
    </reaction>
</comment>
<dbReference type="CDD" id="cd16433">
    <property type="entry name" value="CheB"/>
    <property type="match status" value="1"/>
</dbReference>
<evidence type="ECO:0000259" key="5">
    <source>
        <dbReference type="PROSITE" id="PS50122"/>
    </source>
</evidence>
<keyword evidence="1 4" id="KW-0378">Hydrolase</keyword>
<dbReference type="PIRSF" id="PIRSF036461">
    <property type="entry name" value="Chmtx_methlestr"/>
    <property type="match status" value="1"/>
</dbReference>
<evidence type="ECO:0000313" key="7">
    <source>
        <dbReference type="Proteomes" id="UP000248326"/>
    </source>
</evidence>
<feature type="domain" description="CheB-type methylesterase" evidence="5">
    <location>
        <begin position="3"/>
        <end position="189"/>
    </location>
</feature>
<feature type="active site" evidence="4">
    <location>
        <position position="131"/>
    </location>
</feature>
<accession>A0A318SD92</accession>
<dbReference type="SUPFAM" id="SSF52738">
    <property type="entry name" value="Methylesterase CheB, C-terminal domain"/>
    <property type="match status" value="1"/>
</dbReference>
<feature type="active site" evidence="4">
    <location>
        <position position="39"/>
    </location>
</feature>
<dbReference type="InterPro" id="IPR011247">
    <property type="entry name" value="Chemotax_prot-Glu_Me-esterase"/>
</dbReference>
<sequence length="351" mass="38333">MLPYRIVVVGASAGGTQPLLELAAALPADFSGSICVVTHMPAHTPSRLPDILSNAGPLHATHPEDGEPLRPGRIYCAPTDRHLLVEDHHLAVKQGPKENRHRPAIDTLFRSAAYSHGPNVIGVVLSGMLDDGTSGLWTIKHFGGTAVVQDPRDAEFDSMPLSALNQVNVDHTVRARDLATLLTRLVGEPVPNAGEVNVPDDERRRVEIEVSIARRDSAFRKGIMDFGKVTPQTCPECGGVLVQIKEGGFTRYRCHTGHAYTGDTLLASVTEHVEETLWRAMRTLEEATMLLENTGTELEESGNARLAREYARQARQVEARTRAIFDAITPNETLSAQRLKQHAEQDGDEST</sequence>
<keyword evidence="4" id="KW-0145">Chemotaxis</keyword>
<evidence type="ECO:0000256" key="1">
    <source>
        <dbReference type="ARBA" id="ARBA00022801"/>
    </source>
</evidence>
<evidence type="ECO:0000256" key="4">
    <source>
        <dbReference type="PROSITE-ProRule" id="PRU00050"/>
    </source>
</evidence>
<dbReference type="RefSeq" id="WP_110888465.1">
    <property type="nucleotide sequence ID" value="NZ_QJSX01000019.1"/>
</dbReference>
<proteinExistence type="predicted"/>
<dbReference type="PROSITE" id="PS50122">
    <property type="entry name" value="CHEB"/>
    <property type="match status" value="1"/>
</dbReference>
<reference evidence="6 7" key="1">
    <citation type="submission" date="2018-06" db="EMBL/GenBank/DDBJ databases">
        <title>Genomic Encyclopedia of Type Strains, Phase IV (KMG-IV): sequencing the most valuable type-strain genomes for metagenomic binning, comparative biology and taxonomic classification.</title>
        <authorList>
            <person name="Goeker M."/>
        </authorList>
    </citation>
    <scope>NUCLEOTIDE SEQUENCE [LARGE SCALE GENOMIC DNA]</scope>
    <source>
        <strain evidence="6 7">DSM 18048</strain>
    </source>
</reference>
<evidence type="ECO:0000256" key="3">
    <source>
        <dbReference type="ARBA" id="ARBA00048267"/>
    </source>
</evidence>
<dbReference type="GO" id="GO:0000156">
    <property type="term" value="F:phosphorelay response regulator activity"/>
    <property type="evidence" value="ECO:0007669"/>
    <property type="project" value="InterPro"/>
</dbReference>
<keyword evidence="7" id="KW-1185">Reference proteome</keyword>
<dbReference type="Gene3D" id="3.40.50.180">
    <property type="entry name" value="Methylesterase CheB, C-terminal domain"/>
    <property type="match status" value="1"/>
</dbReference>